<dbReference type="Proteomes" id="UP000283325">
    <property type="component" value="Unassembled WGS sequence"/>
</dbReference>
<dbReference type="EMBL" id="QRPD01000001">
    <property type="protein sequence ID" value="RHL90909.1"/>
    <property type="molecule type" value="Genomic_DNA"/>
</dbReference>
<protein>
    <submittedName>
        <fullName evidence="3">DUF616 domain-containing protein</fullName>
    </submittedName>
</protein>
<dbReference type="AlphaFoldDB" id="A0A413YPV5"/>
<dbReference type="InterPro" id="IPR006852">
    <property type="entry name" value="TOD1_MUCI70"/>
</dbReference>
<evidence type="ECO:0000313" key="4">
    <source>
        <dbReference type="EMBL" id="RHL90909.1"/>
    </source>
</evidence>
<reference evidence="5 6" key="1">
    <citation type="submission" date="2018-08" db="EMBL/GenBank/DDBJ databases">
        <title>A genome reference for cultivated species of the human gut microbiota.</title>
        <authorList>
            <person name="Zou Y."/>
            <person name="Xue W."/>
            <person name="Luo G."/>
        </authorList>
    </citation>
    <scope>NUCLEOTIDE SEQUENCE [LARGE SCALE GENOMIC DNA]</scope>
    <source>
        <strain evidence="4 5">AF36-1BH</strain>
        <strain evidence="3 6">AM37-5</strain>
    </source>
</reference>
<feature type="coiled-coil region" evidence="1">
    <location>
        <begin position="360"/>
        <end position="387"/>
    </location>
</feature>
<dbReference type="EMBL" id="QSHK01000001">
    <property type="protein sequence ID" value="RHC11107.1"/>
    <property type="molecule type" value="Genomic_DNA"/>
</dbReference>
<dbReference type="PANTHER" id="PTHR12956">
    <property type="entry name" value="ALKALINE CERAMIDASE-RELATED"/>
    <property type="match status" value="1"/>
</dbReference>
<comment type="caution">
    <text evidence="3">The sequence shown here is derived from an EMBL/GenBank/DDBJ whole genome shotgun (WGS) entry which is preliminary data.</text>
</comment>
<gene>
    <name evidence="3" type="ORF">DW860_03490</name>
    <name evidence="4" type="ORF">DWZ98_02000</name>
</gene>
<feature type="domain" description="TOD1/MUCI70 glycosyltransferase-like" evidence="2">
    <location>
        <begin position="41"/>
        <end position="210"/>
    </location>
</feature>
<evidence type="ECO:0000313" key="5">
    <source>
        <dbReference type="Proteomes" id="UP000283325"/>
    </source>
</evidence>
<dbReference type="InterPro" id="IPR048354">
    <property type="entry name" value="TOD1_MUCI70_glycTrfase_dom"/>
</dbReference>
<keyword evidence="1" id="KW-0175">Coiled coil</keyword>
<name>A0A413YPV5_9FIRM</name>
<sequence>MNERICVYTCITGDYDNLHEIVKEDGIEYLCFTNNPKIKSSYWKMVYIEDEDNLGNMLLSRKIKILGHPYLEQYDISIWVDGALEVKGKLRQFVKEWCDLSRYPMACFCHRLRNCVYDEARACIVHRKADKEDVIKYLNFLEQEEFPKEYGLAECTVLIRKENDLEVKRTMKLWFELLCKYVKRDQLSFPYSIWKTGLKIHWINLNVFDNPWFFWKAHKQKEETKSARIFFDEYKDVYNDIYLDGSIESEDNKEIIRFLIPKECSEISVNVGKHFGKIITSVDVSSTIKALDVFPGMDVPPYTVADYDDMVFYIKGHFCEGQKLIIYYEIHDFSEVDMQEIGEKLVSRYYYDKIIRDNMINMLNQRCDELNQRCDELNHYISDLKEKNDNPLIKKAEELCGRQDLKAKIIKKVIMKFAK</sequence>
<evidence type="ECO:0000259" key="2">
    <source>
        <dbReference type="Pfam" id="PF04765"/>
    </source>
</evidence>
<proteinExistence type="predicted"/>
<evidence type="ECO:0000313" key="6">
    <source>
        <dbReference type="Proteomes" id="UP000284742"/>
    </source>
</evidence>
<evidence type="ECO:0000256" key="1">
    <source>
        <dbReference type="SAM" id="Coils"/>
    </source>
</evidence>
<evidence type="ECO:0000313" key="3">
    <source>
        <dbReference type="EMBL" id="RHC11107.1"/>
    </source>
</evidence>
<dbReference type="Pfam" id="PF04765">
    <property type="entry name" value="TOD1_MUCI70"/>
    <property type="match status" value="1"/>
</dbReference>
<accession>A0A413YPV5</accession>
<dbReference type="Proteomes" id="UP000284742">
    <property type="component" value="Unassembled WGS sequence"/>
</dbReference>
<dbReference type="PANTHER" id="PTHR12956:SF17">
    <property type="entry name" value="OS01G0749100 PROTEIN"/>
    <property type="match status" value="1"/>
</dbReference>
<organism evidence="3 6">
    <name type="scientific">Dorea formicigenerans</name>
    <dbReference type="NCBI Taxonomy" id="39486"/>
    <lineage>
        <taxon>Bacteria</taxon>
        <taxon>Bacillati</taxon>
        <taxon>Bacillota</taxon>
        <taxon>Clostridia</taxon>
        <taxon>Lachnospirales</taxon>
        <taxon>Lachnospiraceae</taxon>
        <taxon>Dorea</taxon>
    </lineage>
</organism>
<dbReference type="RefSeq" id="WP_117657121.1">
    <property type="nucleotide sequence ID" value="NZ_QRPD01000001.1"/>
</dbReference>